<feature type="chain" id="PRO_5045655401" description="MalT-like TPR region domain-containing protein" evidence="1">
    <location>
        <begin position="19"/>
        <end position="204"/>
    </location>
</feature>
<evidence type="ECO:0000256" key="1">
    <source>
        <dbReference type="SAM" id="SignalP"/>
    </source>
</evidence>
<comment type="caution">
    <text evidence="2">The sequence shown here is derived from an EMBL/GenBank/DDBJ whole genome shotgun (WGS) entry which is preliminary data.</text>
</comment>
<dbReference type="Gene3D" id="1.25.40.10">
    <property type="entry name" value="Tetratricopeptide repeat domain"/>
    <property type="match status" value="1"/>
</dbReference>
<dbReference type="InterPro" id="IPR011990">
    <property type="entry name" value="TPR-like_helical_dom_sf"/>
</dbReference>
<keyword evidence="3" id="KW-1185">Reference proteome</keyword>
<organism evidence="2 3">
    <name type="scientific">Mucilaginibacter ximonensis</name>
    <dbReference type="NCBI Taxonomy" id="538021"/>
    <lineage>
        <taxon>Bacteria</taxon>
        <taxon>Pseudomonadati</taxon>
        <taxon>Bacteroidota</taxon>
        <taxon>Sphingobacteriia</taxon>
        <taxon>Sphingobacteriales</taxon>
        <taxon>Sphingobacteriaceae</taxon>
        <taxon>Mucilaginibacter</taxon>
    </lineage>
</organism>
<protein>
    <recommendedName>
        <fullName evidence="4">MalT-like TPR region domain-containing protein</fullName>
    </recommendedName>
</protein>
<accession>A0ABW5YAY6</accession>
<dbReference type="SUPFAM" id="SSF48452">
    <property type="entry name" value="TPR-like"/>
    <property type="match status" value="1"/>
</dbReference>
<dbReference type="Proteomes" id="UP001597557">
    <property type="component" value="Unassembled WGS sequence"/>
</dbReference>
<keyword evidence="1" id="KW-0732">Signal</keyword>
<evidence type="ECO:0000313" key="2">
    <source>
        <dbReference type="EMBL" id="MFD2872440.1"/>
    </source>
</evidence>
<proteinExistence type="predicted"/>
<evidence type="ECO:0008006" key="4">
    <source>
        <dbReference type="Google" id="ProtNLM"/>
    </source>
</evidence>
<gene>
    <name evidence="2" type="ORF">ACFS5N_08180</name>
</gene>
<feature type="signal peptide" evidence="1">
    <location>
        <begin position="1"/>
        <end position="18"/>
    </location>
</feature>
<reference evidence="3" key="1">
    <citation type="journal article" date="2019" name="Int. J. Syst. Evol. Microbiol.">
        <title>The Global Catalogue of Microorganisms (GCM) 10K type strain sequencing project: providing services to taxonomists for standard genome sequencing and annotation.</title>
        <authorList>
            <consortium name="The Broad Institute Genomics Platform"/>
            <consortium name="The Broad Institute Genome Sequencing Center for Infectious Disease"/>
            <person name="Wu L."/>
            <person name="Ma J."/>
        </authorList>
    </citation>
    <scope>NUCLEOTIDE SEQUENCE [LARGE SCALE GENOMIC DNA]</scope>
    <source>
        <strain evidence="3">KCTC 22437</strain>
    </source>
</reference>
<name>A0ABW5YAY6_9SPHI</name>
<dbReference type="RefSeq" id="WP_377184126.1">
    <property type="nucleotide sequence ID" value="NZ_JBHUPD010000002.1"/>
</dbReference>
<sequence>MRFFLFLVFVTLSLSASAQFWKRKHKPAPEVLSLAPVSYQIQIKDNPPAKLEVVKIPRSVYDLEIEEASILKEAKHNMRFRIYDQASYNFTDLAILYLKQNRFSEAKWYLLQSNNIAKQAGNARHVLDNLYLLTDIKVSIGELTLAMADLLEAHDLAVSKGMQTDVALVNKKIKFLQTNKIVAVKAELRYAEAVEAANAKTVVN</sequence>
<evidence type="ECO:0000313" key="3">
    <source>
        <dbReference type="Proteomes" id="UP001597557"/>
    </source>
</evidence>
<dbReference type="EMBL" id="JBHUPD010000002">
    <property type="protein sequence ID" value="MFD2872440.1"/>
    <property type="molecule type" value="Genomic_DNA"/>
</dbReference>